<feature type="signal peptide" evidence="8">
    <location>
        <begin position="1"/>
        <end position="24"/>
    </location>
</feature>
<sequence>MSTYRKHSKFGLILQLLFFTGARTLEERISERRRLQGDSCVDVWNYQDEVYSCSCSCWGGIDCETTLPLYGFTEEQTADVIENCPATCGACPPPSPEPPPQPPIPPVSPPFTVSITNATTASEELSNAIGNVAVYAIYLNTSFNLTWALPKLTRSLLIEGTCATEETMCVIDAHGSQGFFTVGDGGNLTVREMALRNGQAEYGAALYLAEGAAAQVVDCELTGHHASVAGGSVYAASGAVTITGCTLAGNSATSHGGVLYATDTITVVITDTLFEENQAEENGGVLAVGGIGTVAVTGIHAVSCSAGGSGGVFYLSGSAGSLQLWAEGSLFENCSAATYGGVLSAEVPEDEVQVIVELINVQALSNRASCAGGVVSVYRYPELILRNSTFSDNSKVFDDSVDCTYGSAVGLKG</sequence>
<dbReference type="InterPro" id="IPR011050">
    <property type="entry name" value="Pectin_lyase_fold/virulence"/>
</dbReference>
<feature type="chain" id="PRO_5041981803" evidence="8">
    <location>
        <begin position="25"/>
        <end position="413"/>
    </location>
</feature>
<gene>
    <name evidence="9" type="ORF">CYMTET_44542</name>
</gene>
<dbReference type="InterPro" id="IPR003368">
    <property type="entry name" value="POMP_repeat"/>
</dbReference>
<comment type="subcellular location">
    <subcellularLocation>
        <location evidence="1">Cell envelope</location>
    </subcellularLocation>
    <subcellularLocation>
        <location evidence="2">Cell outer membrane</location>
    </subcellularLocation>
    <subcellularLocation>
        <location evidence="3">Secreted</location>
    </subcellularLocation>
</comment>
<dbReference type="EMBL" id="LGRX02030272">
    <property type="protein sequence ID" value="KAK3245907.1"/>
    <property type="molecule type" value="Genomic_DNA"/>
</dbReference>
<evidence type="ECO:0000256" key="7">
    <source>
        <dbReference type="ARBA" id="ARBA00023237"/>
    </source>
</evidence>
<evidence type="ECO:0000256" key="8">
    <source>
        <dbReference type="SAM" id="SignalP"/>
    </source>
</evidence>
<evidence type="ECO:0000313" key="10">
    <source>
        <dbReference type="Proteomes" id="UP001190700"/>
    </source>
</evidence>
<accession>A0AAE0C245</accession>
<evidence type="ECO:0000256" key="3">
    <source>
        <dbReference type="ARBA" id="ARBA00004613"/>
    </source>
</evidence>
<proteinExistence type="predicted"/>
<evidence type="ECO:0000256" key="1">
    <source>
        <dbReference type="ARBA" id="ARBA00004196"/>
    </source>
</evidence>
<protein>
    <submittedName>
        <fullName evidence="9">Uncharacterized protein</fullName>
    </submittedName>
</protein>
<dbReference type="GO" id="GO:0005576">
    <property type="term" value="C:extracellular region"/>
    <property type="evidence" value="ECO:0007669"/>
    <property type="project" value="UniProtKB-SubCell"/>
</dbReference>
<name>A0AAE0C245_9CHLO</name>
<reference evidence="9 10" key="1">
    <citation type="journal article" date="2015" name="Genome Biol. Evol.">
        <title>Comparative Genomics of a Bacterivorous Green Alga Reveals Evolutionary Causalities and Consequences of Phago-Mixotrophic Mode of Nutrition.</title>
        <authorList>
            <person name="Burns J.A."/>
            <person name="Paasch A."/>
            <person name="Narechania A."/>
            <person name="Kim E."/>
        </authorList>
    </citation>
    <scope>NUCLEOTIDE SEQUENCE [LARGE SCALE GENOMIC DNA]</scope>
    <source>
        <strain evidence="9 10">PLY_AMNH</strain>
    </source>
</reference>
<dbReference type="Proteomes" id="UP001190700">
    <property type="component" value="Unassembled WGS sequence"/>
</dbReference>
<evidence type="ECO:0000256" key="6">
    <source>
        <dbReference type="ARBA" id="ARBA00023136"/>
    </source>
</evidence>
<dbReference type="PANTHER" id="PTHR11319">
    <property type="entry name" value="G PROTEIN-COUPLED RECEPTOR-RELATED"/>
    <property type="match status" value="1"/>
</dbReference>
<keyword evidence="5 8" id="KW-0732">Signal</keyword>
<keyword evidence="10" id="KW-1185">Reference proteome</keyword>
<evidence type="ECO:0000313" key="9">
    <source>
        <dbReference type="EMBL" id="KAK3245907.1"/>
    </source>
</evidence>
<evidence type="ECO:0000256" key="2">
    <source>
        <dbReference type="ARBA" id="ARBA00004442"/>
    </source>
</evidence>
<dbReference type="SUPFAM" id="SSF51126">
    <property type="entry name" value="Pectin lyase-like"/>
    <property type="match status" value="1"/>
</dbReference>
<evidence type="ECO:0000256" key="5">
    <source>
        <dbReference type="ARBA" id="ARBA00022729"/>
    </source>
</evidence>
<organism evidence="9 10">
    <name type="scientific">Cymbomonas tetramitiformis</name>
    <dbReference type="NCBI Taxonomy" id="36881"/>
    <lineage>
        <taxon>Eukaryota</taxon>
        <taxon>Viridiplantae</taxon>
        <taxon>Chlorophyta</taxon>
        <taxon>Pyramimonadophyceae</taxon>
        <taxon>Pyramimonadales</taxon>
        <taxon>Pyramimonadaceae</taxon>
        <taxon>Cymbomonas</taxon>
    </lineage>
</organism>
<feature type="non-terminal residue" evidence="9">
    <location>
        <position position="413"/>
    </location>
</feature>
<dbReference type="PANTHER" id="PTHR11319:SF35">
    <property type="entry name" value="OUTER MEMBRANE PROTEIN PMPC-RELATED"/>
    <property type="match status" value="1"/>
</dbReference>
<comment type="caution">
    <text evidence="9">The sequence shown here is derived from an EMBL/GenBank/DDBJ whole genome shotgun (WGS) entry which is preliminary data.</text>
</comment>
<keyword evidence="6" id="KW-0472">Membrane</keyword>
<evidence type="ECO:0000256" key="4">
    <source>
        <dbReference type="ARBA" id="ARBA00022525"/>
    </source>
</evidence>
<dbReference type="AlphaFoldDB" id="A0AAE0C245"/>
<dbReference type="NCBIfam" id="TIGR01376">
    <property type="entry name" value="POMP_repeat"/>
    <property type="match status" value="1"/>
</dbReference>
<keyword evidence="7" id="KW-0998">Cell outer membrane</keyword>
<keyword evidence="4" id="KW-0964">Secreted</keyword>